<dbReference type="SMART" id="SM00133">
    <property type="entry name" value="S_TK_X"/>
    <property type="match status" value="1"/>
</dbReference>
<comment type="catalytic activity">
    <reaction evidence="8">
        <text>L-threonyl-[protein] + ATP = O-phospho-L-threonyl-[protein] + ADP + H(+)</text>
        <dbReference type="Rhea" id="RHEA:46608"/>
        <dbReference type="Rhea" id="RHEA-COMP:11060"/>
        <dbReference type="Rhea" id="RHEA-COMP:11605"/>
        <dbReference type="ChEBI" id="CHEBI:15378"/>
        <dbReference type="ChEBI" id="CHEBI:30013"/>
        <dbReference type="ChEBI" id="CHEBI:30616"/>
        <dbReference type="ChEBI" id="CHEBI:61977"/>
        <dbReference type="ChEBI" id="CHEBI:456216"/>
        <dbReference type="EC" id="2.7.11.12"/>
    </reaction>
</comment>
<dbReference type="AlphaFoldDB" id="A0A8X6XM15"/>
<dbReference type="SUPFAM" id="SSF51206">
    <property type="entry name" value="cAMP-binding domain-like"/>
    <property type="match status" value="1"/>
</dbReference>
<evidence type="ECO:0000256" key="1">
    <source>
        <dbReference type="ARBA" id="ARBA00006352"/>
    </source>
</evidence>
<dbReference type="InterPro" id="IPR014710">
    <property type="entry name" value="RmlC-like_jellyroll"/>
</dbReference>
<evidence type="ECO:0000256" key="5">
    <source>
        <dbReference type="ARBA" id="ARBA00022741"/>
    </source>
</evidence>
<dbReference type="PROSITE" id="PS00889">
    <property type="entry name" value="CNMP_BINDING_2"/>
    <property type="match status" value="1"/>
</dbReference>
<feature type="domain" description="Protein kinase" evidence="10">
    <location>
        <begin position="1"/>
        <end position="257"/>
    </location>
</feature>
<evidence type="ECO:0000256" key="3">
    <source>
        <dbReference type="ARBA" id="ARBA00022527"/>
    </source>
</evidence>
<dbReference type="Pfam" id="PF00027">
    <property type="entry name" value="cNMP_binding"/>
    <property type="match status" value="1"/>
</dbReference>
<feature type="domain" description="AGC-kinase C-terminal" evidence="12">
    <location>
        <begin position="258"/>
        <end position="308"/>
    </location>
</feature>
<dbReference type="PROSITE" id="PS50011">
    <property type="entry name" value="PROTEIN_KINASE_DOM"/>
    <property type="match status" value="1"/>
</dbReference>
<dbReference type="PANTHER" id="PTHR24353:SF147">
    <property type="entry name" value="CGMP-DEPENDENT SERINE_THREONIN PROTEIN KINASE-RELATED"/>
    <property type="match status" value="1"/>
</dbReference>
<keyword evidence="14" id="KW-1185">Reference proteome</keyword>
<reference evidence="13" key="1">
    <citation type="submission" date="2020-08" db="EMBL/GenBank/DDBJ databases">
        <title>Multicomponent nature underlies the extraordinary mechanical properties of spider dragline silk.</title>
        <authorList>
            <person name="Kono N."/>
            <person name="Nakamura H."/>
            <person name="Mori M."/>
            <person name="Yoshida Y."/>
            <person name="Ohtoshi R."/>
            <person name="Malay A.D."/>
            <person name="Moran D.A.P."/>
            <person name="Tomita M."/>
            <person name="Numata K."/>
            <person name="Arakawa K."/>
        </authorList>
    </citation>
    <scope>NUCLEOTIDE SEQUENCE</scope>
</reference>
<evidence type="ECO:0000256" key="4">
    <source>
        <dbReference type="ARBA" id="ARBA00022679"/>
    </source>
</evidence>
<feature type="domain" description="Cyclic nucleotide-binding" evidence="11">
    <location>
        <begin position="1"/>
        <end position="66"/>
    </location>
</feature>
<dbReference type="InterPro" id="IPR018488">
    <property type="entry name" value="cNMP-bd_CS"/>
</dbReference>
<comment type="similarity">
    <text evidence="1">Belongs to the protein kinase superfamily. AGC Ser/Thr protein kinase family. cGMP subfamily.</text>
</comment>
<evidence type="ECO:0000256" key="6">
    <source>
        <dbReference type="ARBA" id="ARBA00022777"/>
    </source>
</evidence>
<proteinExistence type="inferred from homology"/>
<keyword evidence="6 13" id="KW-0418">Kinase</keyword>
<dbReference type="EC" id="2.7.11.12" evidence="2"/>
<dbReference type="GO" id="GO:0004692">
    <property type="term" value="F:cGMP-dependent protein kinase activity"/>
    <property type="evidence" value="ECO:0007669"/>
    <property type="project" value="UniProtKB-EC"/>
</dbReference>
<organism evidence="13 14">
    <name type="scientific">Trichonephila inaurata madagascariensis</name>
    <dbReference type="NCBI Taxonomy" id="2747483"/>
    <lineage>
        <taxon>Eukaryota</taxon>
        <taxon>Metazoa</taxon>
        <taxon>Ecdysozoa</taxon>
        <taxon>Arthropoda</taxon>
        <taxon>Chelicerata</taxon>
        <taxon>Arachnida</taxon>
        <taxon>Araneae</taxon>
        <taxon>Araneomorphae</taxon>
        <taxon>Entelegynae</taxon>
        <taxon>Araneoidea</taxon>
        <taxon>Nephilidae</taxon>
        <taxon>Trichonephila</taxon>
        <taxon>Trichonephila inaurata</taxon>
    </lineage>
</organism>
<evidence type="ECO:0000259" key="10">
    <source>
        <dbReference type="PROSITE" id="PS50011"/>
    </source>
</evidence>
<dbReference type="InterPro" id="IPR000719">
    <property type="entry name" value="Prot_kinase_dom"/>
</dbReference>
<dbReference type="CDD" id="cd00038">
    <property type="entry name" value="CAP_ED"/>
    <property type="match status" value="1"/>
</dbReference>
<keyword evidence="7" id="KW-0067">ATP-binding</keyword>
<dbReference type="InterPro" id="IPR000595">
    <property type="entry name" value="cNMP-bd_dom"/>
</dbReference>
<dbReference type="PRINTS" id="PR00104">
    <property type="entry name" value="CGMPKINASE"/>
</dbReference>
<dbReference type="Gene3D" id="3.30.200.20">
    <property type="entry name" value="Phosphorylase Kinase, domain 1"/>
    <property type="match status" value="1"/>
</dbReference>
<sequence>MKFDIEEHIRYLGKGDYFGERALLNEDKRTANVIAAHPGVECLALNRESFKELIGDLRELQDKQYEYNDAAYKPQLAESEKSEYDDLTLDDLEVIVTLGVGGFGRVDLAVPNVQRQEVCLYANGSLLRRRSLDILERQVDFGFSTQLRSGKKTWTFCGTPEYVAPEIILNKGHDRAVDFWAIGILMFELFTGMPPFRASDPMQIYTIILKGIDMIDFPRAIPRNAQHLIKRLCKDNPTERLGYQKAGIADIKKHKWFQGFHWEGLRNQNLTPPIVPKISGPDDTCNFDTYPRTFESPEDEESGWDLDF</sequence>
<comment type="caution">
    <text evidence="13">The sequence shown here is derived from an EMBL/GenBank/DDBJ whole genome shotgun (WGS) entry which is preliminary data.</text>
</comment>
<name>A0A8X6XM15_9ARAC</name>
<evidence type="ECO:0000259" key="11">
    <source>
        <dbReference type="PROSITE" id="PS50042"/>
    </source>
</evidence>
<evidence type="ECO:0000313" key="13">
    <source>
        <dbReference type="EMBL" id="GFY55626.1"/>
    </source>
</evidence>
<dbReference type="SMART" id="SM00220">
    <property type="entry name" value="S_TKc"/>
    <property type="match status" value="1"/>
</dbReference>
<dbReference type="InterPro" id="IPR000961">
    <property type="entry name" value="AGC-kinase_C"/>
</dbReference>
<dbReference type="InterPro" id="IPR011009">
    <property type="entry name" value="Kinase-like_dom_sf"/>
</dbReference>
<dbReference type="Gene3D" id="2.60.120.10">
    <property type="entry name" value="Jelly Rolls"/>
    <property type="match status" value="1"/>
</dbReference>
<evidence type="ECO:0000256" key="9">
    <source>
        <dbReference type="ARBA" id="ARBA00047462"/>
    </source>
</evidence>
<dbReference type="Pfam" id="PF00069">
    <property type="entry name" value="Pkinase"/>
    <property type="match status" value="1"/>
</dbReference>
<keyword evidence="5" id="KW-0547">Nucleotide-binding</keyword>
<dbReference type="Gene3D" id="1.10.510.10">
    <property type="entry name" value="Transferase(Phosphotransferase) domain 1"/>
    <property type="match status" value="1"/>
</dbReference>
<dbReference type="Proteomes" id="UP000886998">
    <property type="component" value="Unassembled WGS sequence"/>
</dbReference>
<dbReference type="SUPFAM" id="SSF56112">
    <property type="entry name" value="Protein kinase-like (PK-like)"/>
    <property type="match status" value="1"/>
</dbReference>
<evidence type="ECO:0000256" key="8">
    <source>
        <dbReference type="ARBA" id="ARBA00047298"/>
    </source>
</evidence>
<dbReference type="OrthoDB" id="63267at2759"/>
<evidence type="ECO:0000313" key="14">
    <source>
        <dbReference type="Proteomes" id="UP000886998"/>
    </source>
</evidence>
<evidence type="ECO:0000259" key="12">
    <source>
        <dbReference type="PROSITE" id="PS51285"/>
    </source>
</evidence>
<gene>
    <name evidence="13" type="primary">Pkg21D</name>
    <name evidence="13" type="ORF">TNIN_288621</name>
</gene>
<keyword evidence="3" id="KW-0723">Serine/threonine-protein kinase</keyword>
<dbReference type="PROSITE" id="PS50042">
    <property type="entry name" value="CNMP_BINDING_3"/>
    <property type="match status" value="1"/>
</dbReference>
<dbReference type="EMBL" id="BMAV01010505">
    <property type="protein sequence ID" value="GFY55626.1"/>
    <property type="molecule type" value="Genomic_DNA"/>
</dbReference>
<protein>
    <recommendedName>
        <fullName evidence="2">cGMP-dependent protein kinase</fullName>
        <ecNumber evidence="2">2.7.11.12</ecNumber>
    </recommendedName>
</protein>
<dbReference type="PANTHER" id="PTHR24353">
    <property type="entry name" value="CYCLIC NUCLEOTIDE-DEPENDENT PROTEIN KINASE"/>
    <property type="match status" value="1"/>
</dbReference>
<evidence type="ECO:0000256" key="7">
    <source>
        <dbReference type="ARBA" id="ARBA00022840"/>
    </source>
</evidence>
<dbReference type="GO" id="GO:0005524">
    <property type="term" value="F:ATP binding"/>
    <property type="evidence" value="ECO:0007669"/>
    <property type="project" value="UniProtKB-KW"/>
</dbReference>
<dbReference type="PROSITE" id="PS51285">
    <property type="entry name" value="AGC_KINASE_CTER"/>
    <property type="match status" value="1"/>
</dbReference>
<comment type="catalytic activity">
    <reaction evidence="9">
        <text>L-seryl-[protein] + ATP = O-phospho-L-seryl-[protein] + ADP + H(+)</text>
        <dbReference type="Rhea" id="RHEA:17989"/>
        <dbReference type="Rhea" id="RHEA-COMP:9863"/>
        <dbReference type="Rhea" id="RHEA-COMP:11604"/>
        <dbReference type="ChEBI" id="CHEBI:15378"/>
        <dbReference type="ChEBI" id="CHEBI:29999"/>
        <dbReference type="ChEBI" id="CHEBI:30616"/>
        <dbReference type="ChEBI" id="CHEBI:83421"/>
        <dbReference type="ChEBI" id="CHEBI:456216"/>
        <dbReference type="EC" id="2.7.11.12"/>
    </reaction>
</comment>
<dbReference type="InterPro" id="IPR018490">
    <property type="entry name" value="cNMP-bd_dom_sf"/>
</dbReference>
<evidence type="ECO:0000256" key="2">
    <source>
        <dbReference type="ARBA" id="ARBA00012428"/>
    </source>
</evidence>
<keyword evidence="4" id="KW-0808">Transferase</keyword>
<accession>A0A8X6XM15</accession>
<dbReference type="InterPro" id="IPR002374">
    <property type="entry name" value="cGMP_dep_kinase"/>
</dbReference>